<dbReference type="RefSeq" id="WP_135483840.1">
    <property type="nucleotide sequence ID" value="NZ_SRMF01000005.1"/>
</dbReference>
<name>A0A4Z0W4R2_9GAMM</name>
<dbReference type="EMBL" id="SRMF01000005">
    <property type="protein sequence ID" value="TGG92507.1"/>
    <property type="molecule type" value="Genomic_DNA"/>
</dbReference>
<accession>A0A4Z0W4R2</accession>
<evidence type="ECO:0000313" key="1">
    <source>
        <dbReference type="EMBL" id="TGG92507.1"/>
    </source>
</evidence>
<dbReference type="Proteomes" id="UP000297475">
    <property type="component" value="Unassembled WGS sequence"/>
</dbReference>
<dbReference type="GO" id="GO:0003677">
    <property type="term" value="F:DNA binding"/>
    <property type="evidence" value="ECO:0007669"/>
    <property type="project" value="InterPro"/>
</dbReference>
<comment type="caution">
    <text evidence="1">The sequence shown here is derived from an EMBL/GenBank/DDBJ whole genome shotgun (WGS) entry which is preliminary data.</text>
</comment>
<protein>
    <submittedName>
        <fullName evidence="1">XRE family transcriptional regulator</fullName>
    </submittedName>
</protein>
<organism evidence="1 2">
    <name type="scientific">Natronospirillum operosum</name>
    <dbReference type="NCBI Taxonomy" id="2759953"/>
    <lineage>
        <taxon>Bacteria</taxon>
        <taxon>Pseudomonadati</taxon>
        <taxon>Pseudomonadota</taxon>
        <taxon>Gammaproteobacteria</taxon>
        <taxon>Oceanospirillales</taxon>
        <taxon>Natronospirillaceae</taxon>
        <taxon>Natronospirillum</taxon>
    </lineage>
</organism>
<dbReference type="OrthoDB" id="6064795at2"/>
<reference evidence="1 2" key="1">
    <citation type="submission" date="2019-04" db="EMBL/GenBank/DDBJ databases">
        <title>Natronospirillum operosus gen. nov., sp. nov., a haloalkaliphilic satellite isolated from decaying biomass of laboratory culture of cyanobacterium Geitlerinema sp. and proposal of Natronospirillaceae fam. nov. and Saccharospirillaceae fam. nov.</title>
        <authorList>
            <person name="Kevbrin V."/>
            <person name="Boltyanskaya Y."/>
            <person name="Koziaeva V."/>
            <person name="Grouzdev D.S."/>
            <person name="Park M."/>
            <person name="Cho J."/>
        </authorList>
    </citation>
    <scope>NUCLEOTIDE SEQUENCE [LARGE SCALE GENOMIC DNA]</scope>
    <source>
        <strain evidence="1 2">G-116</strain>
    </source>
</reference>
<evidence type="ECO:0000313" key="2">
    <source>
        <dbReference type="Proteomes" id="UP000297475"/>
    </source>
</evidence>
<dbReference type="InterPro" id="IPR001387">
    <property type="entry name" value="Cro/C1-type_HTH"/>
</dbReference>
<proteinExistence type="predicted"/>
<gene>
    <name evidence="1" type="ORF">E4656_13630</name>
</gene>
<dbReference type="Gene3D" id="1.10.260.40">
    <property type="entry name" value="lambda repressor-like DNA-binding domains"/>
    <property type="match status" value="1"/>
</dbReference>
<keyword evidence="2" id="KW-1185">Reference proteome</keyword>
<sequence length="110" mass="12392">MSDWMEVLREECKHTSQNRMAQRLGVSSSMVSQALKGVYPGDLSKLQRRVEGELMGSSVNCPVLGEISTRECLDCQRRPFAATNAQRVRLYRACRSGCPNSQLERLNDVN</sequence>
<dbReference type="CDD" id="cd00093">
    <property type="entry name" value="HTH_XRE"/>
    <property type="match status" value="1"/>
</dbReference>
<dbReference type="AlphaFoldDB" id="A0A4Z0W4R2"/>
<dbReference type="InterPro" id="IPR010982">
    <property type="entry name" value="Lambda_DNA-bd_dom_sf"/>
</dbReference>